<dbReference type="InterPro" id="IPR028345">
    <property type="entry name" value="Antibiotic_NAT-like"/>
</dbReference>
<sequence length="267" mass="30442">MGEKKETRIILTKEELIEGFKNCGVAKGQAIFVHTSLKSLGFVVGGAETLIRALLEIVGEEGTLMMPSQTWKNLDPSTGVHWKEPEEWWPIIRENWPAYDKEITPAINMGAVAEMFRKWPGAKRTNHPARSIAAVGKYAEYITKDHDLSNIFGENSPVDKLYKLDGYVLLIGVGYEKNTSLHLAETRANFSSKKFTDESSAIMINGKREWVTYNTQVVDDEDFIRLGQEYDKEKNIKVNKVGNAEVRFIGQRDLVDWTIKWMEKNRV</sequence>
<gene>
    <name evidence="5" type="primary">yokD</name>
    <name evidence="5" type="ORF">CLPUN_26200</name>
</gene>
<keyword evidence="4" id="KW-0046">Antibiotic resistance</keyword>
<keyword evidence="6" id="KW-1185">Reference proteome</keyword>
<evidence type="ECO:0000256" key="4">
    <source>
        <dbReference type="RuleBase" id="RU365031"/>
    </source>
</evidence>
<dbReference type="PANTHER" id="PTHR11104">
    <property type="entry name" value="AMINOGLYCOSIDE N3-ACETYLTRANSFERASE"/>
    <property type="match status" value="1"/>
</dbReference>
<dbReference type="GO" id="GO:0046353">
    <property type="term" value="F:aminoglycoside 3-N-acetyltransferase activity"/>
    <property type="evidence" value="ECO:0007669"/>
    <property type="project" value="UniProtKB-EC"/>
</dbReference>
<evidence type="ECO:0000313" key="6">
    <source>
        <dbReference type="Proteomes" id="UP000190890"/>
    </source>
</evidence>
<dbReference type="OrthoDB" id="7330654at2"/>
<comment type="catalytic activity">
    <reaction evidence="4">
        <text>a 2-deoxystreptamine antibiotic + acetyl-CoA = an N(3)-acetyl-2-deoxystreptamine antibiotic + CoA + H(+)</text>
        <dbReference type="Rhea" id="RHEA:12665"/>
        <dbReference type="ChEBI" id="CHEBI:15378"/>
        <dbReference type="ChEBI" id="CHEBI:57287"/>
        <dbReference type="ChEBI" id="CHEBI:57288"/>
        <dbReference type="ChEBI" id="CHEBI:57921"/>
        <dbReference type="ChEBI" id="CHEBI:77452"/>
        <dbReference type="EC" id="2.3.1.81"/>
    </reaction>
</comment>
<evidence type="ECO:0000256" key="1">
    <source>
        <dbReference type="ARBA" id="ARBA00006383"/>
    </source>
</evidence>
<proteinExistence type="inferred from homology"/>
<protein>
    <recommendedName>
        <fullName evidence="4">Aminoglycoside N(3)-acetyltransferase</fullName>
        <ecNumber evidence="4">2.3.1.-</ecNumber>
    </recommendedName>
</protein>
<dbReference type="Proteomes" id="UP000190890">
    <property type="component" value="Unassembled WGS sequence"/>
</dbReference>
<keyword evidence="3 4" id="KW-0012">Acyltransferase</keyword>
<reference evidence="5 6" key="1">
    <citation type="submission" date="2016-05" db="EMBL/GenBank/DDBJ databases">
        <title>Microbial solvent formation.</title>
        <authorList>
            <person name="Poehlein A."/>
            <person name="Montoya Solano J.D."/>
            <person name="Flitsch S."/>
            <person name="Krabben P."/>
            <person name="Duerre P."/>
            <person name="Daniel R."/>
        </authorList>
    </citation>
    <scope>NUCLEOTIDE SEQUENCE [LARGE SCALE GENOMIC DNA]</scope>
    <source>
        <strain evidence="5 6">DSM 2619</strain>
    </source>
</reference>
<dbReference type="Pfam" id="PF02522">
    <property type="entry name" value="Antibiotic_NAT"/>
    <property type="match status" value="1"/>
</dbReference>
<organism evidence="5 6">
    <name type="scientific">Clostridium puniceum</name>
    <dbReference type="NCBI Taxonomy" id="29367"/>
    <lineage>
        <taxon>Bacteria</taxon>
        <taxon>Bacillati</taxon>
        <taxon>Bacillota</taxon>
        <taxon>Clostridia</taxon>
        <taxon>Eubacteriales</taxon>
        <taxon>Clostridiaceae</taxon>
        <taxon>Clostridium</taxon>
    </lineage>
</organism>
<keyword evidence="2 4" id="KW-0808">Transferase</keyword>
<dbReference type="RefSeq" id="WP_077847729.1">
    <property type="nucleotide sequence ID" value="NZ_LZZM01000167.1"/>
</dbReference>
<accession>A0A1S8TFT9</accession>
<dbReference type="GO" id="GO:0046677">
    <property type="term" value="P:response to antibiotic"/>
    <property type="evidence" value="ECO:0007669"/>
    <property type="project" value="UniProtKB-KW"/>
</dbReference>
<evidence type="ECO:0000313" key="5">
    <source>
        <dbReference type="EMBL" id="OOM76680.1"/>
    </source>
</evidence>
<comment type="caution">
    <text evidence="5">The sequence shown here is derived from an EMBL/GenBank/DDBJ whole genome shotgun (WGS) entry which is preliminary data.</text>
</comment>
<evidence type="ECO:0000256" key="3">
    <source>
        <dbReference type="ARBA" id="ARBA00023315"/>
    </source>
</evidence>
<dbReference type="PANTHER" id="PTHR11104:SF0">
    <property type="entry name" value="SPBETA PROPHAGE-DERIVED AMINOGLYCOSIDE N(3')-ACETYLTRANSFERASE-LIKE PROTEIN YOKD"/>
    <property type="match status" value="1"/>
</dbReference>
<dbReference type="EC" id="2.3.1.-" evidence="4"/>
<dbReference type="EMBL" id="LZZM01000167">
    <property type="protein sequence ID" value="OOM76680.1"/>
    <property type="molecule type" value="Genomic_DNA"/>
</dbReference>
<dbReference type="InterPro" id="IPR003679">
    <property type="entry name" value="Amioglycoside_AcTrfase"/>
</dbReference>
<name>A0A1S8TFT9_9CLOT</name>
<dbReference type="SUPFAM" id="SSF110710">
    <property type="entry name" value="TTHA0583/YokD-like"/>
    <property type="match status" value="1"/>
</dbReference>
<dbReference type="AlphaFoldDB" id="A0A1S8TFT9"/>
<comment type="similarity">
    <text evidence="1 4">Belongs to the antibiotic N-acetyltransferase family.</text>
</comment>
<dbReference type="STRING" id="29367.CLPUN_26200"/>
<evidence type="ECO:0000256" key="2">
    <source>
        <dbReference type="ARBA" id="ARBA00022679"/>
    </source>
</evidence>